<evidence type="ECO:0000256" key="4">
    <source>
        <dbReference type="ARBA" id="ARBA00023163"/>
    </source>
</evidence>
<feature type="domain" description="Transcriptional repressor p66 coiled-coil MBD2-interaction" evidence="8">
    <location>
        <begin position="243"/>
        <end position="276"/>
    </location>
</feature>
<evidence type="ECO:0000256" key="2">
    <source>
        <dbReference type="ARBA" id="ARBA00023015"/>
    </source>
</evidence>
<dbReference type="Gene3D" id="6.10.250.1650">
    <property type="match status" value="1"/>
</dbReference>
<gene>
    <name evidence="9" type="ORF">CVLEPA_LOCUS10703</name>
</gene>
<feature type="region of interest" description="Disordered" evidence="7">
    <location>
        <begin position="175"/>
        <end position="212"/>
    </location>
</feature>
<keyword evidence="10" id="KW-1185">Reference proteome</keyword>
<name>A0ABP0FLD8_CLALP</name>
<evidence type="ECO:0000256" key="5">
    <source>
        <dbReference type="ARBA" id="ARBA00023242"/>
    </source>
</evidence>
<comment type="subcellular location">
    <subcellularLocation>
        <location evidence="1">Nucleus</location>
    </subcellularLocation>
</comment>
<organism evidence="9 10">
    <name type="scientific">Clavelina lepadiformis</name>
    <name type="common">Light-bulb sea squirt</name>
    <name type="synonym">Ascidia lepadiformis</name>
    <dbReference type="NCBI Taxonomy" id="159417"/>
    <lineage>
        <taxon>Eukaryota</taxon>
        <taxon>Metazoa</taxon>
        <taxon>Chordata</taxon>
        <taxon>Tunicata</taxon>
        <taxon>Ascidiacea</taxon>
        <taxon>Aplousobranchia</taxon>
        <taxon>Clavelinidae</taxon>
        <taxon>Clavelina</taxon>
    </lineage>
</organism>
<evidence type="ECO:0000256" key="1">
    <source>
        <dbReference type="ARBA" id="ARBA00004123"/>
    </source>
</evidence>
<dbReference type="PANTHER" id="PTHR13455">
    <property type="entry name" value="TRANSCRIPTIONAL REPRESSOR P66-RELATED"/>
    <property type="match status" value="1"/>
</dbReference>
<feature type="compositionally biased region" description="Low complexity" evidence="7">
    <location>
        <begin position="285"/>
        <end position="348"/>
    </location>
</feature>
<evidence type="ECO:0000256" key="3">
    <source>
        <dbReference type="ARBA" id="ARBA00023054"/>
    </source>
</evidence>
<sequence length="1002" mass="114395">MDEEKSVENNNADVLSLPDTAKKVDDFVESHSLKRKLEEDDDSEKRTADKKVKLETDEAIKKEQDNNSPESNTSADDSKEEDEEEDEVQDEGLPKVEDSSRKELNALEIGTTQEDSKASPVEVTVEQKHEFEEESCSSNENEASESPDKDKLQGDHEDAVTETVVKTKSLLSKVQDDTFPLTPPAQNTDEKIDDEEKYLDQPVDLSDPRNKENNMVIVLSDDEGMKEVISEDQQLAKIKMMRSEQRKKIKKLQNELRREEAKLVLLKKLRYNQVGKQQNTSRVTSSQSASNQYLSSQQKSSSNQFQKSHSSSSSSSQSLSSAQNLSNRPPQKSSSNQNYQSKTSAAQAQANRNAMAAMLQMPQLVAAAGGTQNAAAFLRNHSNMNIQGAAQLLLEEKRKRNCQRKRLERQHLSLEEKERRKIQQRFYKRKRRALETPEEAVQRREKERNHKRFLRQLHRNLASQDDATNPEKDKEHNHWKKLEEKCRLRQKLYQRERRAAETPEQREKRREKEKFQKRKSREAARKTTLGITPAVTQETTSNPAKMAVTCSKSIHHVCNHKSSDNPLSFQKKQKLDFCHDRFSDLSEKSKTRLAIKDGTNRQNNFICSKLLHPKSVLSMCSAAQGTKICQESFVATLGFVHHRMFCKSIKEKPCLTSVHHTVVQTDQQFFAIQLGLIRKSKSIFQHITTASHKPKRKNLILVKHIDLMNPLMKGANQPGDLSSKMQQILKQNVPQPLHRTPVQSFKQQQASAKLALRKQLEKTLLEIPPPKPPPPEINFLPSAASAEFICLVGLEEVVSKIQEAKQSKEDDDEVLPPFVCVQCDKDFSPLWKVNHEGNQVMCLQCVMTNQKKALKAEHTNRLKTAFVKALQQEQEIEQKIAKQQSSEKLSSSNETLEAAVAAAASQLQQQQQHLKKLHQKSQYRQQQFLQRQLQQQQQQQRAANFAAANFRPTPQQIRNAMPPVQFSFGPTSSSKSAERQFLLDMMPNRSSTSKPQMKGGWK</sequence>
<feature type="region of interest" description="Disordered" evidence="7">
    <location>
        <begin position="494"/>
        <end position="534"/>
    </location>
</feature>
<feature type="compositionally biased region" description="Basic and acidic residues" evidence="7">
    <location>
        <begin position="92"/>
        <end position="105"/>
    </location>
</feature>
<feature type="coiled-coil region" evidence="6">
    <location>
        <begin position="235"/>
        <end position="269"/>
    </location>
</feature>
<feature type="compositionally biased region" description="Basic and acidic residues" evidence="7">
    <location>
        <begin position="20"/>
        <end position="65"/>
    </location>
</feature>
<feature type="compositionally biased region" description="Polar residues" evidence="7">
    <location>
        <begin position="66"/>
        <end position="75"/>
    </location>
</feature>
<feature type="region of interest" description="Disordered" evidence="7">
    <location>
        <begin position="434"/>
        <end position="480"/>
    </location>
</feature>
<reference evidence="9 10" key="1">
    <citation type="submission" date="2024-02" db="EMBL/GenBank/DDBJ databases">
        <authorList>
            <person name="Daric V."/>
            <person name="Darras S."/>
        </authorList>
    </citation>
    <scope>NUCLEOTIDE SEQUENCE [LARGE SCALE GENOMIC DNA]</scope>
</reference>
<proteinExistence type="predicted"/>
<dbReference type="EMBL" id="CAWYQH010000068">
    <property type="protein sequence ID" value="CAK8680457.1"/>
    <property type="molecule type" value="Genomic_DNA"/>
</dbReference>
<feature type="compositionally biased region" description="Basic residues" evidence="7">
    <location>
        <begin position="449"/>
        <end position="458"/>
    </location>
</feature>
<feature type="coiled-coil region" evidence="6">
    <location>
        <begin position="893"/>
        <end position="920"/>
    </location>
</feature>
<feature type="region of interest" description="Disordered" evidence="7">
    <location>
        <begin position="1"/>
        <end position="163"/>
    </location>
</feature>
<evidence type="ECO:0000259" key="8">
    <source>
        <dbReference type="Pfam" id="PF16563"/>
    </source>
</evidence>
<dbReference type="Proteomes" id="UP001642483">
    <property type="component" value="Unassembled WGS sequence"/>
</dbReference>
<feature type="compositionally biased region" description="Polar residues" evidence="7">
    <location>
        <begin position="275"/>
        <end position="284"/>
    </location>
</feature>
<evidence type="ECO:0000313" key="10">
    <source>
        <dbReference type="Proteomes" id="UP001642483"/>
    </source>
</evidence>
<keyword evidence="5" id="KW-0539">Nucleus</keyword>
<dbReference type="InterPro" id="IPR032346">
    <property type="entry name" value="P66_CC"/>
</dbReference>
<comment type="caution">
    <text evidence="9">The sequence shown here is derived from an EMBL/GenBank/DDBJ whole genome shotgun (WGS) entry which is preliminary data.</text>
</comment>
<feature type="region of interest" description="Disordered" evidence="7">
    <location>
        <begin position="275"/>
        <end position="348"/>
    </location>
</feature>
<feature type="compositionally biased region" description="Basic and acidic residues" evidence="7">
    <location>
        <begin position="469"/>
        <end position="480"/>
    </location>
</feature>
<feature type="compositionally biased region" description="Basic and acidic residues" evidence="7">
    <location>
        <begin position="146"/>
        <end position="159"/>
    </location>
</feature>
<dbReference type="Pfam" id="PF16563">
    <property type="entry name" value="P66_CC"/>
    <property type="match status" value="1"/>
</dbReference>
<keyword evidence="3 6" id="KW-0175">Coiled coil</keyword>
<evidence type="ECO:0000256" key="6">
    <source>
        <dbReference type="SAM" id="Coils"/>
    </source>
</evidence>
<keyword evidence="2" id="KW-0805">Transcription regulation</keyword>
<keyword evidence="4" id="KW-0804">Transcription</keyword>
<dbReference type="InterPro" id="IPR040386">
    <property type="entry name" value="P66"/>
</dbReference>
<feature type="compositionally biased region" description="Acidic residues" evidence="7">
    <location>
        <begin position="78"/>
        <end position="90"/>
    </location>
</feature>
<evidence type="ECO:0000313" key="9">
    <source>
        <dbReference type="EMBL" id="CAK8680457.1"/>
    </source>
</evidence>
<dbReference type="PANTHER" id="PTHR13455:SF7">
    <property type="entry name" value="SIMJANG, ISOFORM E"/>
    <property type="match status" value="1"/>
</dbReference>
<accession>A0ABP0FLD8</accession>
<feature type="coiled-coil region" evidence="6">
    <location>
        <begin position="390"/>
        <end position="424"/>
    </location>
</feature>
<feature type="compositionally biased region" description="Basic and acidic residues" evidence="7">
    <location>
        <begin position="494"/>
        <end position="514"/>
    </location>
</feature>
<protein>
    <recommendedName>
        <fullName evidence="8">Transcriptional repressor p66 coiled-coil MBD2-interaction domain-containing protein</fullName>
    </recommendedName>
</protein>
<feature type="region of interest" description="Disordered" evidence="7">
    <location>
        <begin position="962"/>
        <end position="1002"/>
    </location>
</feature>
<evidence type="ECO:0000256" key="7">
    <source>
        <dbReference type="SAM" id="MobiDB-lite"/>
    </source>
</evidence>